<dbReference type="CDD" id="cd00118">
    <property type="entry name" value="LysM"/>
    <property type="match status" value="1"/>
</dbReference>
<dbReference type="Pfam" id="PF01520">
    <property type="entry name" value="Amidase_3"/>
    <property type="match status" value="1"/>
</dbReference>
<dbReference type="GO" id="GO:0030288">
    <property type="term" value="C:outer membrane-bounded periplasmic space"/>
    <property type="evidence" value="ECO:0007669"/>
    <property type="project" value="TreeGrafter"/>
</dbReference>
<dbReference type="PANTHER" id="PTHR30404:SF0">
    <property type="entry name" value="N-ACETYLMURAMOYL-L-ALANINE AMIDASE AMIC"/>
    <property type="match status" value="1"/>
</dbReference>
<name>A0A381SZ26_9ZZZZ</name>
<dbReference type="Gene3D" id="3.40.630.40">
    <property type="entry name" value="Zn-dependent exopeptidases"/>
    <property type="match status" value="1"/>
</dbReference>
<dbReference type="GO" id="GO:0008745">
    <property type="term" value="F:N-acetylmuramoyl-L-alanine amidase activity"/>
    <property type="evidence" value="ECO:0007669"/>
    <property type="project" value="InterPro"/>
</dbReference>
<dbReference type="InterPro" id="IPR002508">
    <property type="entry name" value="MurNAc-LAA_cat"/>
</dbReference>
<dbReference type="Gene3D" id="2.60.40.3500">
    <property type="match status" value="1"/>
</dbReference>
<protein>
    <recommendedName>
        <fullName evidence="2">LysM domain-containing protein</fullName>
    </recommendedName>
</protein>
<dbReference type="CDD" id="cd02696">
    <property type="entry name" value="MurNAc-LAA"/>
    <property type="match status" value="1"/>
</dbReference>
<reference evidence="3" key="1">
    <citation type="submission" date="2018-05" db="EMBL/GenBank/DDBJ databases">
        <authorList>
            <person name="Lanie J.A."/>
            <person name="Ng W.-L."/>
            <person name="Kazmierczak K.M."/>
            <person name="Andrzejewski T.M."/>
            <person name="Davidsen T.M."/>
            <person name="Wayne K.J."/>
            <person name="Tettelin H."/>
            <person name="Glass J.I."/>
            <person name="Rusch D."/>
            <person name="Podicherti R."/>
            <person name="Tsui H.-C.T."/>
            <person name="Winkler M.E."/>
        </authorList>
    </citation>
    <scope>NUCLEOTIDE SEQUENCE</scope>
</reference>
<dbReference type="SMART" id="SM00257">
    <property type="entry name" value="LysM"/>
    <property type="match status" value="1"/>
</dbReference>
<evidence type="ECO:0000256" key="1">
    <source>
        <dbReference type="ARBA" id="ARBA00022801"/>
    </source>
</evidence>
<accession>A0A381SZ26</accession>
<evidence type="ECO:0000313" key="3">
    <source>
        <dbReference type="EMBL" id="SVA08568.1"/>
    </source>
</evidence>
<dbReference type="InterPro" id="IPR018392">
    <property type="entry name" value="LysM"/>
</dbReference>
<dbReference type="Pfam" id="PF01476">
    <property type="entry name" value="LysM"/>
    <property type="match status" value="1"/>
</dbReference>
<dbReference type="PANTHER" id="PTHR30404">
    <property type="entry name" value="N-ACETYLMURAMOYL-L-ALANINE AMIDASE"/>
    <property type="match status" value="1"/>
</dbReference>
<dbReference type="InterPro" id="IPR050695">
    <property type="entry name" value="N-acetylmuramoyl_amidase_3"/>
</dbReference>
<dbReference type="GO" id="GO:0009253">
    <property type="term" value="P:peptidoglycan catabolic process"/>
    <property type="evidence" value="ECO:0007669"/>
    <property type="project" value="InterPro"/>
</dbReference>
<evidence type="ECO:0000259" key="2">
    <source>
        <dbReference type="PROSITE" id="PS51782"/>
    </source>
</evidence>
<dbReference type="Pfam" id="PF11741">
    <property type="entry name" value="AMIN"/>
    <property type="match status" value="1"/>
</dbReference>
<dbReference type="InterPro" id="IPR036779">
    <property type="entry name" value="LysM_dom_sf"/>
</dbReference>
<dbReference type="Gene3D" id="3.10.350.10">
    <property type="entry name" value="LysM domain"/>
    <property type="match status" value="1"/>
</dbReference>
<dbReference type="SUPFAM" id="SSF54106">
    <property type="entry name" value="LysM domain"/>
    <property type="match status" value="1"/>
</dbReference>
<feature type="non-terminal residue" evidence="3">
    <location>
        <position position="1"/>
    </location>
</feature>
<feature type="domain" description="LysM" evidence="2">
    <location>
        <begin position="365"/>
        <end position="408"/>
    </location>
</feature>
<keyword evidence="1" id="KW-0378">Hydrolase</keyword>
<gene>
    <name evidence="3" type="ORF">METZ01_LOCUS61422</name>
</gene>
<dbReference type="InterPro" id="IPR021731">
    <property type="entry name" value="AMIN_dom"/>
</dbReference>
<proteinExistence type="predicted"/>
<dbReference type="PROSITE" id="PS51782">
    <property type="entry name" value="LYSM"/>
    <property type="match status" value="1"/>
</dbReference>
<dbReference type="EMBL" id="UINC01003704">
    <property type="protein sequence ID" value="SVA08568.1"/>
    <property type="molecule type" value="Genomic_DNA"/>
</dbReference>
<dbReference type="AlphaFoldDB" id="A0A381SZ26"/>
<dbReference type="SMART" id="SM00646">
    <property type="entry name" value="Ami_3"/>
    <property type="match status" value="1"/>
</dbReference>
<dbReference type="SUPFAM" id="SSF53187">
    <property type="entry name" value="Zn-dependent exopeptidases"/>
    <property type="match status" value="1"/>
</dbReference>
<organism evidence="3">
    <name type="scientific">marine metagenome</name>
    <dbReference type="NCBI Taxonomy" id="408172"/>
    <lineage>
        <taxon>unclassified sequences</taxon>
        <taxon>metagenomes</taxon>
        <taxon>ecological metagenomes</taxon>
    </lineage>
</organism>
<sequence length="411" mass="45294">VLAGVDVLSIRIWHSPLRTRLVFDLSGPVVYSVFALADPQRIVIDLKDTVSSAVSPGDQTLGPWLLDLRSGNPNNGVLRYVLDLKAQLHHDSFLLPPGAVYGHRLVVDVKPVDSSLRGNNNPVDSPTEKDYVVVIDPGHGGDDPGALGRRGTREKNVVLAIAERLQWILNLRPGVAAQLTRKGDYYVSLRNRIRIAAEHQADVFISVHADSARRRSAHGASVYILSSKGASSEIGRELAKRENASDLIGGVKLGKQEHSVRETMLDMEVDWKIKESKAFARNLLYELGKVGFLHTKQVQKAGFVVLKAIEIPAVLVEVGFISNKKEERALQTALHHERIAGSMFRAIVRYCTEKSQCRVNQDPKGIYVVRKAESLSLLAARFGTTISAIKRANKLKIDTLLIGQKLVIPEL</sequence>